<dbReference type="PROSITE" id="PS50102">
    <property type="entry name" value="RRM"/>
    <property type="match status" value="1"/>
</dbReference>
<name>A0A3Q3NPV5_9LABR</name>
<protein>
    <submittedName>
        <fullName evidence="5">Tetratricopeptide repeat protein 31-like</fullName>
    </submittedName>
</protein>
<keyword evidence="6" id="KW-1185">Reference proteome</keyword>
<dbReference type="GeneTree" id="ENSGT00940000161036"/>
<organism evidence="5 6">
    <name type="scientific">Labrus bergylta</name>
    <name type="common">ballan wrasse</name>
    <dbReference type="NCBI Taxonomy" id="56723"/>
    <lineage>
        <taxon>Eukaryota</taxon>
        <taxon>Metazoa</taxon>
        <taxon>Chordata</taxon>
        <taxon>Craniata</taxon>
        <taxon>Vertebrata</taxon>
        <taxon>Euteleostomi</taxon>
        <taxon>Actinopterygii</taxon>
        <taxon>Neopterygii</taxon>
        <taxon>Teleostei</taxon>
        <taxon>Neoteleostei</taxon>
        <taxon>Acanthomorphata</taxon>
        <taxon>Eupercaria</taxon>
        <taxon>Labriformes</taxon>
        <taxon>Labridae</taxon>
        <taxon>Labrus</taxon>
    </lineage>
</organism>
<feature type="domain" description="RRM" evidence="4">
    <location>
        <begin position="518"/>
        <end position="590"/>
    </location>
</feature>
<proteinExistence type="predicted"/>
<evidence type="ECO:0000313" key="5">
    <source>
        <dbReference type="Ensembl" id="ENSLBEP00000037580.1"/>
    </source>
</evidence>
<feature type="region of interest" description="Disordered" evidence="3">
    <location>
        <begin position="238"/>
        <end position="264"/>
    </location>
</feature>
<dbReference type="SUPFAM" id="SSF48452">
    <property type="entry name" value="TPR-like"/>
    <property type="match status" value="1"/>
</dbReference>
<dbReference type="STRING" id="56723.ENSLBEP00000037580"/>
<reference evidence="5" key="1">
    <citation type="submission" date="2025-08" db="UniProtKB">
        <authorList>
            <consortium name="Ensembl"/>
        </authorList>
    </citation>
    <scope>IDENTIFICATION</scope>
</reference>
<evidence type="ECO:0000313" key="6">
    <source>
        <dbReference type="Proteomes" id="UP000261660"/>
    </source>
</evidence>
<dbReference type="InParanoid" id="A0A3Q3NPV5"/>
<accession>A0A3Q3NPV5</accession>
<dbReference type="CDD" id="cd00590">
    <property type="entry name" value="RRM_SF"/>
    <property type="match status" value="1"/>
</dbReference>
<dbReference type="GO" id="GO:0003723">
    <property type="term" value="F:RNA binding"/>
    <property type="evidence" value="ECO:0007669"/>
    <property type="project" value="UniProtKB-UniRule"/>
</dbReference>
<feature type="compositionally biased region" description="Basic and acidic residues" evidence="3">
    <location>
        <begin position="106"/>
        <end position="121"/>
    </location>
</feature>
<dbReference type="InterPro" id="IPR000504">
    <property type="entry name" value="RRM_dom"/>
</dbReference>
<dbReference type="Pfam" id="PF00076">
    <property type="entry name" value="RRM_1"/>
    <property type="match status" value="1"/>
</dbReference>
<dbReference type="PANTHER" id="PTHR47678">
    <property type="entry name" value="TETRATRICOPEPTIDE REPEAT PROTEIN 31"/>
    <property type="match status" value="1"/>
</dbReference>
<dbReference type="Gene3D" id="3.30.70.330">
    <property type="match status" value="1"/>
</dbReference>
<feature type="region of interest" description="Disordered" evidence="3">
    <location>
        <begin position="93"/>
        <end position="214"/>
    </location>
</feature>
<feature type="compositionally biased region" description="Acidic residues" evidence="3">
    <location>
        <begin position="205"/>
        <end position="214"/>
    </location>
</feature>
<dbReference type="SUPFAM" id="SSF54928">
    <property type="entry name" value="RNA-binding domain, RBD"/>
    <property type="match status" value="1"/>
</dbReference>
<feature type="compositionally biased region" description="Polar residues" evidence="3">
    <location>
        <begin position="172"/>
        <end position="187"/>
    </location>
</feature>
<keyword evidence="2" id="KW-0802">TPR repeat</keyword>
<dbReference type="Ensembl" id="ENSLBET00000039131.1">
    <property type="protein sequence ID" value="ENSLBEP00000037580.1"/>
    <property type="gene ID" value="ENSLBEG00000028046.1"/>
</dbReference>
<evidence type="ECO:0000256" key="3">
    <source>
        <dbReference type="SAM" id="MobiDB-lite"/>
    </source>
</evidence>
<dbReference type="AlphaFoldDB" id="A0A3Q3NPV5"/>
<dbReference type="Gene3D" id="1.25.40.10">
    <property type="entry name" value="Tetratricopeptide repeat domain"/>
    <property type="match status" value="1"/>
</dbReference>
<keyword evidence="1" id="KW-0694">RNA-binding</keyword>
<dbReference type="SMART" id="SM00028">
    <property type="entry name" value="TPR"/>
    <property type="match status" value="3"/>
</dbReference>
<dbReference type="Proteomes" id="UP000261660">
    <property type="component" value="Unplaced"/>
</dbReference>
<dbReference type="PROSITE" id="PS50005">
    <property type="entry name" value="TPR"/>
    <property type="match status" value="1"/>
</dbReference>
<sequence>MESDDDDKELPDHPVFQRFLGMFDGNPGFQRILRLGLRAELESKEEIYEVQDVSQQPIQTSEYLKAANWSSDGRFIGKYTRQPSVANQVPYFTTNAELPPPASVEDQTKERGTEKKGRLLQEAKQYASKAERKRLKKQKQKEKKQQGKLDKEKPSPGTNDDGEDGACKTESKQLNYESNNSSSSDRQLASAKDTDRSDGSKEESSDGDTEDDCGDVEELDMASLFVSKAADIARRKMELKREKKQSPVKEDSKSSPGKTYEDSVIDKKDSVATSSLTFEDNVKISTDLANSGNRFASTGDYSMAVMYFTDAIKFNPTEFKLFGNRSFCFEKMQEYEKALADAELSLSMCPGWVKGLFRKGRALAGLERYDEASQAFRDVLKLEGSYAEAAQELMRVQITQLMGFGFTREQSSNALILHGTVEKALKVLSKLNNRPAPVQNGAHPAARLVNVGGVSPVLSAIKPAPHPPQSHNAPKPPHLNKPLVPVQNMSIVKSQPQPVLNQAPRTYSTDPRQPHELFPIWVGNLFEPLTESDLKHLFNKAGVIHSVKFLSYKRCAFVNYTKQEYCDEAIRRFHGFDLNGAKIAVRYPDRIPQGIGISKSAIKAEDMEDVYTGYEYGRNAVGGGRPFRSYRHAPEYRGNYQY</sequence>
<dbReference type="InterPro" id="IPR011990">
    <property type="entry name" value="TPR-like_helical_dom_sf"/>
</dbReference>
<evidence type="ECO:0000259" key="4">
    <source>
        <dbReference type="PROSITE" id="PS50102"/>
    </source>
</evidence>
<evidence type="ECO:0000256" key="2">
    <source>
        <dbReference type="PROSITE-ProRule" id="PRU00339"/>
    </source>
</evidence>
<dbReference type="InterPro" id="IPR035979">
    <property type="entry name" value="RBD_domain_sf"/>
</dbReference>
<dbReference type="CDD" id="cd14270">
    <property type="entry name" value="UBA"/>
    <property type="match status" value="1"/>
</dbReference>
<feature type="compositionally biased region" description="Basic and acidic residues" evidence="3">
    <location>
        <begin position="143"/>
        <end position="154"/>
    </location>
</feature>
<dbReference type="InterPro" id="IPR012677">
    <property type="entry name" value="Nucleotide-bd_a/b_plait_sf"/>
</dbReference>
<dbReference type="InterPro" id="IPR019734">
    <property type="entry name" value="TPR_rpt"/>
</dbReference>
<feature type="compositionally biased region" description="Basic and acidic residues" evidence="3">
    <location>
        <begin position="192"/>
        <end position="204"/>
    </location>
</feature>
<reference evidence="5" key="2">
    <citation type="submission" date="2025-09" db="UniProtKB">
        <authorList>
            <consortium name="Ensembl"/>
        </authorList>
    </citation>
    <scope>IDENTIFICATION</scope>
</reference>
<dbReference type="SMART" id="SM00360">
    <property type="entry name" value="RRM"/>
    <property type="match status" value="1"/>
</dbReference>
<dbReference type="Pfam" id="PF13181">
    <property type="entry name" value="TPR_8"/>
    <property type="match status" value="1"/>
</dbReference>
<dbReference type="PANTHER" id="PTHR47678:SF1">
    <property type="entry name" value="TETRATRICOPEPTIDE REPEAT PROTEIN 31"/>
    <property type="match status" value="1"/>
</dbReference>
<feature type="repeat" description="TPR" evidence="2">
    <location>
        <begin position="285"/>
        <end position="318"/>
    </location>
</feature>
<feature type="compositionally biased region" description="Basic residues" evidence="3">
    <location>
        <begin position="131"/>
        <end position="142"/>
    </location>
</feature>
<evidence type="ECO:0000256" key="1">
    <source>
        <dbReference type="PROSITE-ProRule" id="PRU00176"/>
    </source>
</evidence>